<sequence>MRATAASTGSSSSAAERALLSGLLAVCEGVHAYDADRKGEALRRARCLMSRCVGLLLIQDAEPEGEQLAWAARIESEVLPTLGGLIRWSEKLGRRER</sequence>
<evidence type="ECO:0000313" key="1">
    <source>
        <dbReference type="EMBL" id="QDU67648.1"/>
    </source>
</evidence>
<proteinExistence type="predicted"/>
<protein>
    <recommendedName>
        <fullName evidence="3">Four helix bundle protein</fullName>
    </recommendedName>
</protein>
<dbReference type="Proteomes" id="UP000316921">
    <property type="component" value="Chromosome"/>
</dbReference>
<reference evidence="1 2" key="1">
    <citation type="submission" date="2019-02" db="EMBL/GenBank/DDBJ databases">
        <title>Deep-cultivation of Planctomycetes and their phenomic and genomic characterization uncovers novel biology.</title>
        <authorList>
            <person name="Wiegand S."/>
            <person name="Jogler M."/>
            <person name="Boedeker C."/>
            <person name="Pinto D."/>
            <person name="Vollmers J."/>
            <person name="Rivas-Marin E."/>
            <person name="Kohn T."/>
            <person name="Peeters S.H."/>
            <person name="Heuer A."/>
            <person name="Rast P."/>
            <person name="Oberbeckmann S."/>
            <person name="Bunk B."/>
            <person name="Jeske O."/>
            <person name="Meyerdierks A."/>
            <person name="Storesund J.E."/>
            <person name="Kallscheuer N."/>
            <person name="Luecker S."/>
            <person name="Lage O.M."/>
            <person name="Pohl T."/>
            <person name="Merkel B.J."/>
            <person name="Hornburger P."/>
            <person name="Mueller R.-W."/>
            <person name="Bruemmer F."/>
            <person name="Labrenz M."/>
            <person name="Spormann A.M."/>
            <person name="Op den Camp H."/>
            <person name="Overmann J."/>
            <person name="Amann R."/>
            <person name="Jetten M.S.M."/>
            <person name="Mascher T."/>
            <person name="Medema M.H."/>
            <person name="Devos D.P."/>
            <person name="Kaster A.-K."/>
            <person name="Ovreas L."/>
            <person name="Rohde M."/>
            <person name="Galperin M.Y."/>
            <person name="Jogler C."/>
        </authorList>
    </citation>
    <scope>NUCLEOTIDE SEQUENCE [LARGE SCALE GENOMIC DNA]</scope>
    <source>
        <strain evidence="1 2">Pla133</strain>
    </source>
</reference>
<keyword evidence="2" id="KW-1185">Reference proteome</keyword>
<gene>
    <name evidence="1" type="ORF">Pla133_27360</name>
</gene>
<dbReference type="KEGG" id="pbap:Pla133_27360"/>
<dbReference type="EMBL" id="CP036287">
    <property type="protein sequence ID" value="QDU67648.1"/>
    <property type="molecule type" value="Genomic_DNA"/>
</dbReference>
<evidence type="ECO:0008006" key="3">
    <source>
        <dbReference type="Google" id="ProtNLM"/>
    </source>
</evidence>
<name>A0A518BL04_9BACT</name>
<organism evidence="1 2">
    <name type="scientific">Engelhardtia mirabilis</name>
    <dbReference type="NCBI Taxonomy" id="2528011"/>
    <lineage>
        <taxon>Bacteria</taxon>
        <taxon>Pseudomonadati</taxon>
        <taxon>Planctomycetota</taxon>
        <taxon>Planctomycetia</taxon>
        <taxon>Planctomycetia incertae sedis</taxon>
        <taxon>Engelhardtia</taxon>
    </lineage>
</organism>
<dbReference type="AlphaFoldDB" id="A0A518BL04"/>
<evidence type="ECO:0000313" key="2">
    <source>
        <dbReference type="Proteomes" id="UP000316921"/>
    </source>
</evidence>
<accession>A0A518BL04</accession>